<dbReference type="GO" id="GO:0005524">
    <property type="term" value="F:ATP binding"/>
    <property type="evidence" value="ECO:0007669"/>
    <property type="project" value="UniProtKB-UniRule"/>
</dbReference>
<evidence type="ECO:0000256" key="1">
    <source>
        <dbReference type="ARBA" id="ARBA00012513"/>
    </source>
</evidence>
<dbReference type="Gene3D" id="1.10.510.10">
    <property type="entry name" value="Transferase(Phosphotransferase) domain 1"/>
    <property type="match status" value="1"/>
</dbReference>
<evidence type="ECO:0000259" key="11">
    <source>
        <dbReference type="PROSITE" id="PS50011"/>
    </source>
</evidence>
<keyword evidence="13" id="KW-1185">Reference proteome</keyword>
<evidence type="ECO:0000313" key="13">
    <source>
        <dbReference type="Proteomes" id="UP001141950"/>
    </source>
</evidence>
<evidence type="ECO:0000256" key="8">
    <source>
        <dbReference type="ARBA" id="ARBA00048679"/>
    </source>
</evidence>
<sequence length="308" mass="34702">MTTSFKLELRRGSVVVGKWKLGRYRVERLLGEGANGKVYLVQRDREWLAMKVGADAVDLQSEINVMKSLDKQKSHGAEPFLYDVDDLYGPDGREYSFYIMRYVRGTTLASYLKEQGAEWFPLVGLNLLGKLAKLHRAGWVFGDLKVENVMVADYGHVELVDYGGVTAVGKSIRQFTEIYDRGYWNSGPRSADPKYDLFSFAVLCIQLHEPKRLHALTKELLPQNRSMDELMEIAQGSAALKPVLGWLRRAMAGEFANASEGAEAWRVLLHRRETRRSASIPGWLKGLAATSGLLLAASIFWLVINIFL</sequence>
<dbReference type="Proteomes" id="UP001141950">
    <property type="component" value="Unassembled WGS sequence"/>
</dbReference>
<keyword evidence="10" id="KW-0472">Membrane</keyword>
<feature type="transmembrane region" description="Helical" evidence="10">
    <location>
        <begin position="282"/>
        <end position="304"/>
    </location>
</feature>
<evidence type="ECO:0000256" key="4">
    <source>
        <dbReference type="ARBA" id="ARBA00022741"/>
    </source>
</evidence>
<evidence type="ECO:0000313" key="12">
    <source>
        <dbReference type="EMBL" id="MCR2807227.1"/>
    </source>
</evidence>
<proteinExistence type="predicted"/>
<organism evidence="12 13">
    <name type="scientific">Paenibacillus soyae</name>
    <dbReference type="NCBI Taxonomy" id="2969249"/>
    <lineage>
        <taxon>Bacteria</taxon>
        <taxon>Bacillati</taxon>
        <taxon>Bacillota</taxon>
        <taxon>Bacilli</taxon>
        <taxon>Bacillales</taxon>
        <taxon>Paenibacillaceae</taxon>
        <taxon>Paenibacillus</taxon>
    </lineage>
</organism>
<feature type="binding site" evidence="9">
    <location>
        <position position="51"/>
    </location>
    <ligand>
        <name>ATP</name>
        <dbReference type="ChEBI" id="CHEBI:30616"/>
    </ligand>
</feature>
<keyword evidence="5 12" id="KW-0418">Kinase</keyword>
<dbReference type="EMBL" id="JANIPJ010000024">
    <property type="protein sequence ID" value="MCR2807227.1"/>
    <property type="molecule type" value="Genomic_DNA"/>
</dbReference>
<dbReference type="InterPro" id="IPR011009">
    <property type="entry name" value="Kinase-like_dom_sf"/>
</dbReference>
<keyword evidence="10" id="KW-1133">Transmembrane helix</keyword>
<dbReference type="Pfam" id="PF00069">
    <property type="entry name" value="Pkinase"/>
    <property type="match status" value="1"/>
</dbReference>
<dbReference type="PROSITE" id="PS50011">
    <property type="entry name" value="PROTEIN_KINASE_DOM"/>
    <property type="match status" value="1"/>
</dbReference>
<keyword evidence="3" id="KW-0808">Transferase</keyword>
<dbReference type="InterPro" id="IPR017441">
    <property type="entry name" value="Protein_kinase_ATP_BS"/>
</dbReference>
<dbReference type="EC" id="2.7.11.1" evidence="1"/>
<keyword evidence="4 9" id="KW-0547">Nucleotide-binding</keyword>
<name>A0A9X2MVQ6_9BACL</name>
<dbReference type="SUPFAM" id="SSF56112">
    <property type="entry name" value="Protein kinase-like (PK-like)"/>
    <property type="match status" value="1"/>
</dbReference>
<protein>
    <recommendedName>
        <fullName evidence="1">non-specific serine/threonine protein kinase</fullName>
        <ecNumber evidence="1">2.7.11.1</ecNumber>
    </recommendedName>
</protein>
<accession>A0A9X2MVQ6</accession>
<evidence type="ECO:0000256" key="9">
    <source>
        <dbReference type="PROSITE-ProRule" id="PRU10141"/>
    </source>
</evidence>
<evidence type="ECO:0000256" key="7">
    <source>
        <dbReference type="ARBA" id="ARBA00047899"/>
    </source>
</evidence>
<dbReference type="InterPro" id="IPR000719">
    <property type="entry name" value="Prot_kinase_dom"/>
</dbReference>
<evidence type="ECO:0000256" key="3">
    <source>
        <dbReference type="ARBA" id="ARBA00022679"/>
    </source>
</evidence>
<comment type="catalytic activity">
    <reaction evidence="7">
        <text>L-threonyl-[protein] + ATP = O-phospho-L-threonyl-[protein] + ADP + H(+)</text>
        <dbReference type="Rhea" id="RHEA:46608"/>
        <dbReference type="Rhea" id="RHEA-COMP:11060"/>
        <dbReference type="Rhea" id="RHEA-COMP:11605"/>
        <dbReference type="ChEBI" id="CHEBI:15378"/>
        <dbReference type="ChEBI" id="CHEBI:30013"/>
        <dbReference type="ChEBI" id="CHEBI:30616"/>
        <dbReference type="ChEBI" id="CHEBI:61977"/>
        <dbReference type="ChEBI" id="CHEBI:456216"/>
        <dbReference type="EC" id="2.7.11.1"/>
    </reaction>
</comment>
<evidence type="ECO:0000256" key="2">
    <source>
        <dbReference type="ARBA" id="ARBA00022527"/>
    </source>
</evidence>
<keyword evidence="10" id="KW-0812">Transmembrane</keyword>
<comment type="catalytic activity">
    <reaction evidence="8">
        <text>L-seryl-[protein] + ATP = O-phospho-L-seryl-[protein] + ADP + H(+)</text>
        <dbReference type="Rhea" id="RHEA:17989"/>
        <dbReference type="Rhea" id="RHEA-COMP:9863"/>
        <dbReference type="Rhea" id="RHEA-COMP:11604"/>
        <dbReference type="ChEBI" id="CHEBI:15378"/>
        <dbReference type="ChEBI" id="CHEBI:29999"/>
        <dbReference type="ChEBI" id="CHEBI:30616"/>
        <dbReference type="ChEBI" id="CHEBI:83421"/>
        <dbReference type="ChEBI" id="CHEBI:456216"/>
        <dbReference type="EC" id="2.7.11.1"/>
    </reaction>
</comment>
<evidence type="ECO:0000256" key="10">
    <source>
        <dbReference type="SAM" id="Phobius"/>
    </source>
</evidence>
<dbReference type="GO" id="GO:0004674">
    <property type="term" value="F:protein serine/threonine kinase activity"/>
    <property type="evidence" value="ECO:0007669"/>
    <property type="project" value="UniProtKB-KW"/>
</dbReference>
<evidence type="ECO:0000256" key="6">
    <source>
        <dbReference type="ARBA" id="ARBA00022840"/>
    </source>
</evidence>
<feature type="domain" description="Protein kinase" evidence="11">
    <location>
        <begin position="24"/>
        <end position="308"/>
    </location>
</feature>
<gene>
    <name evidence="12" type="ORF">NQZ67_25400</name>
</gene>
<dbReference type="InterPro" id="IPR050236">
    <property type="entry name" value="Ser_Thr_kinase_AGC"/>
</dbReference>
<dbReference type="AlphaFoldDB" id="A0A9X2MVQ6"/>
<comment type="caution">
    <text evidence="12">The sequence shown here is derived from an EMBL/GenBank/DDBJ whole genome shotgun (WGS) entry which is preliminary data.</text>
</comment>
<dbReference type="PROSITE" id="PS00107">
    <property type="entry name" value="PROTEIN_KINASE_ATP"/>
    <property type="match status" value="1"/>
</dbReference>
<keyword evidence="2 12" id="KW-0723">Serine/threonine-protein kinase</keyword>
<keyword evidence="6 9" id="KW-0067">ATP-binding</keyword>
<evidence type="ECO:0000256" key="5">
    <source>
        <dbReference type="ARBA" id="ARBA00022777"/>
    </source>
</evidence>
<dbReference type="SMART" id="SM00220">
    <property type="entry name" value="S_TKc"/>
    <property type="match status" value="1"/>
</dbReference>
<dbReference type="RefSeq" id="WP_257451501.1">
    <property type="nucleotide sequence ID" value="NZ_JANIPJ010000024.1"/>
</dbReference>
<dbReference type="PANTHER" id="PTHR24356">
    <property type="entry name" value="SERINE/THREONINE-PROTEIN KINASE"/>
    <property type="match status" value="1"/>
</dbReference>
<reference evidence="12" key="1">
    <citation type="submission" date="2022-08" db="EMBL/GenBank/DDBJ databases">
        <title>The genomic sequence of strain Paenibacillus sp. SCIV0701.</title>
        <authorList>
            <person name="Zhao H."/>
        </authorList>
    </citation>
    <scope>NUCLEOTIDE SEQUENCE</scope>
    <source>
        <strain evidence="12">SCIV0701</strain>
    </source>
</reference>